<dbReference type="GO" id="GO:0005774">
    <property type="term" value="C:vacuolar membrane"/>
    <property type="evidence" value="ECO:0007669"/>
    <property type="project" value="TreeGrafter"/>
</dbReference>
<dbReference type="Gene3D" id="1.20.1560.10">
    <property type="entry name" value="ABC transporter type 1, transmembrane domain"/>
    <property type="match status" value="1"/>
</dbReference>
<dbReference type="InterPro" id="IPR011527">
    <property type="entry name" value="ABC1_TM_dom"/>
</dbReference>
<keyword evidence="4" id="KW-0547">Nucleotide-binding</keyword>
<dbReference type="SUPFAM" id="SSF90123">
    <property type="entry name" value="ABC transporter transmembrane region"/>
    <property type="match status" value="1"/>
</dbReference>
<dbReference type="PANTHER" id="PTHR24221:SF651">
    <property type="entry name" value="HEAVY METAL TOLERANCE PROTEIN"/>
    <property type="match status" value="1"/>
</dbReference>
<reference evidence="12" key="1">
    <citation type="journal article" date="2020" name="Stud. Mycol.">
        <title>101 Dothideomycetes genomes: a test case for predicting lifestyles and emergence of pathogens.</title>
        <authorList>
            <person name="Haridas S."/>
            <person name="Albert R."/>
            <person name="Binder M."/>
            <person name="Bloem J."/>
            <person name="Labutti K."/>
            <person name="Salamov A."/>
            <person name="Andreopoulos B."/>
            <person name="Baker S."/>
            <person name="Barry K."/>
            <person name="Bills G."/>
            <person name="Bluhm B."/>
            <person name="Cannon C."/>
            <person name="Castanera R."/>
            <person name="Culley D."/>
            <person name="Daum C."/>
            <person name="Ezra D."/>
            <person name="Gonzalez J."/>
            <person name="Henrissat B."/>
            <person name="Kuo A."/>
            <person name="Liang C."/>
            <person name="Lipzen A."/>
            <person name="Lutzoni F."/>
            <person name="Magnuson J."/>
            <person name="Mondo S."/>
            <person name="Nolan M."/>
            <person name="Ohm R."/>
            <person name="Pangilinan J."/>
            <person name="Park H.-J."/>
            <person name="Ramirez L."/>
            <person name="Alfaro M."/>
            <person name="Sun H."/>
            <person name="Tritt A."/>
            <person name="Yoshinaga Y."/>
            <person name="Zwiers L.-H."/>
            <person name="Turgeon B."/>
            <person name="Goodwin S."/>
            <person name="Spatafora J."/>
            <person name="Crous P."/>
            <person name="Grigoriev I."/>
        </authorList>
    </citation>
    <scope>NUCLEOTIDE SEQUENCE</scope>
    <source>
        <strain evidence="12">CBS 122368</strain>
    </source>
</reference>
<accession>A0A6A6I8G2</accession>
<dbReference type="PROSITE" id="PS50893">
    <property type="entry name" value="ABC_TRANSPORTER_2"/>
    <property type="match status" value="1"/>
</dbReference>
<feature type="transmembrane region" description="Helical" evidence="9">
    <location>
        <begin position="84"/>
        <end position="108"/>
    </location>
</feature>
<dbReference type="RefSeq" id="XP_033681849.1">
    <property type="nucleotide sequence ID" value="XM_033834388.1"/>
</dbReference>
<dbReference type="FunFam" id="3.40.50.300:FF:000186">
    <property type="entry name" value="ATP-binding cassette sub-family B member 7, mitochondrial"/>
    <property type="match status" value="1"/>
</dbReference>
<dbReference type="AlphaFoldDB" id="A0A6A6I8G2"/>
<organism evidence="12 13">
    <name type="scientific">Trematosphaeria pertusa</name>
    <dbReference type="NCBI Taxonomy" id="390896"/>
    <lineage>
        <taxon>Eukaryota</taxon>
        <taxon>Fungi</taxon>
        <taxon>Dikarya</taxon>
        <taxon>Ascomycota</taxon>
        <taxon>Pezizomycotina</taxon>
        <taxon>Dothideomycetes</taxon>
        <taxon>Pleosporomycetidae</taxon>
        <taxon>Pleosporales</taxon>
        <taxon>Massarineae</taxon>
        <taxon>Trematosphaeriaceae</taxon>
        <taxon>Trematosphaeria</taxon>
    </lineage>
</organism>
<dbReference type="InterPro" id="IPR003593">
    <property type="entry name" value="AAA+_ATPase"/>
</dbReference>
<evidence type="ECO:0000259" key="10">
    <source>
        <dbReference type="PROSITE" id="PS50893"/>
    </source>
</evidence>
<keyword evidence="2" id="KW-0813">Transport</keyword>
<evidence type="ECO:0000313" key="12">
    <source>
        <dbReference type="EMBL" id="KAF2246845.1"/>
    </source>
</evidence>
<keyword evidence="6 9" id="KW-1133">Transmembrane helix</keyword>
<evidence type="ECO:0000259" key="11">
    <source>
        <dbReference type="PROSITE" id="PS50929"/>
    </source>
</evidence>
<dbReference type="InterPro" id="IPR017871">
    <property type="entry name" value="ABC_transporter-like_CS"/>
</dbReference>
<evidence type="ECO:0000313" key="13">
    <source>
        <dbReference type="Proteomes" id="UP000800094"/>
    </source>
</evidence>
<feature type="transmembrane region" description="Helical" evidence="9">
    <location>
        <begin position="293"/>
        <end position="316"/>
    </location>
</feature>
<dbReference type="GO" id="GO:0140359">
    <property type="term" value="F:ABC-type transporter activity"/>
    <property type="evidence" value="ECO:0007669"/>
    <property type="project" value="InterPro"/>
</dbReference>
<dbReference type="SMART" id="SM00382">
    <property type="entry name" value="AAA"/>
    <property type="match status" value="1"/>
</dbReference>
<dbReference type="InterPro" id="IPR003439">
    <property type="entry name" value="ABC_transporter-like_ATP-bd"/>
</dbReference>
<keyword evidence="5" id="KW-0067">ATP-binding</keyword>
<dbReference type="CDD" id="cd03253">
    <property type="entry name" value="ABCC_ATM1_transporter"/>
    <property type="match status" value="1"/>
</dbReference>
<dbReference type="Pfam" id="PF00005">
    <property type="entry name" value="ABC_tran"/>
    <property type="match status" value="1"/>
</dbReference>
<dbReference type="Proteomes" id="UP000800094">
    <property type="component" value="Unassembled WGS sequence"/>
</dbReference>
<dbReference type="SUPFAM" id="SSF52540">
    <property type="entry name" value="P-loop containing nucleoside triphosphate hydrolases"/>
    <property type="match status" value="1"/>
</dbReference>
<dbReference type="GO" id="GO:0000041">
    <property type="term" value="P:transition metal ion transport"/>
    <property type="evidence" value="ECO:0007669"/>
    <property type="project" value="UniProtKB-ARBA"/>
</dbReference>
<dbReference type="InterPro" id="IPR036640">
    <property type="entry name" value="ABC1_TM_sf"/>
</dbReference>
<dbReference type="PROSITE" id="PS50929">
    <property type="entry name" value="ABC_TM1F"/>
    <property type="match status" value="1"/>
</dbReference>
<evidence type="ECO:0000256" key="2">
    <source>
        <dbReference type="ARBA" id="ARBA00022448"/>
    </source>
</evidence>
<dbReference type="EMBL" id="ML987198">
    <property type="protein sequence ID" value="KAF2246845.1"/>
    <property type="molecule type" value="Genomic_DNA"/>
</dbReference>
<sequence>MKLVTSGFAAVAYISAIRTGQDLKTNEAFLISYAAVALYYSAGLLPDPDGPFSPSTPHFCAWIVGAMFEGLLLSYFWRGFGDSYVWYIALGAARSSTLMAMLFAYVLTQWDYASSEQKEEETESLLTANGHDSPSYDAINRKVHLLEKPVGRAKAGWLGYFIGFRILFPYIWPSNSFKEQLIFLASLILVIAQRVINILVPWQLEILVGSLGRGSMPYKNIAVYVVCRALQGQQGILGSVRAILWIPVSQSLFRRLTCAAFEHVLGLSLDMHLSKRIGEVMSALNKGSALNTFLDGFAFQLFPMVLDLGIAAVYFLVRVDAFYSLIIIGVMWSYIYMTIYMAQWRARARREMAKRDREMDAAKMDTLMSYETVHHNGAVSLEADRFGSHVEAYQKSEFLVLFSLNFLNITQNMVLTLGILLVVLISAFQISLGIHTVAMFVGILGYFTQLQAPLQFFGSFYNQVQTNLIEAERMLDLFKEKPAIVDSEKAVGLLYCSGWISFHNVAFAYDPRQPTLRDVSFTVNPGTSTAIVGESGSGKSTCLKLLYRFYDVIDGSVVIDGLDIRNLKMSSFRKHIGVVPQDTVLFNTTIMYNLQYAKPDAAPEEVYEACRAASIHDRILSFPEAYETKVGERGLRLSGGEKQRIAIARAILKNPQIILLDEATASLDSQTEQQIQGALESVTKGRTTITIAHRLSTITKADQILVMHHGQIVERGRHEELLQLDGRYRQMWEKQTTISDPQNVE</sequence>
<dbReference type="InterPro" id="IPR039421">
    <property type="entry name" value="Type_1_exporter"/>
</dbReference>
<comment type="subcellular location">
    <subcellularLocation>
        <location evidence="1">Membrane</location>
        <topology evidence="1">Multi-pass membrane protein</topology>
    </subcellularLocation>
</comment>
<comment type="similarity">
    <text evidence="8">Belongs to the ABC transporter superfamily. ABCB family. Heavy Metal importer (TC 3.A.1.210) subfamily.</text>
</comment>
<dbReference type="InterPro" id="IPR027417">
    <property type="entry name" value="P-loop_NTPase"/>
</dbReference>
<feature type="domain" description="ABC transporter" evidence="10">
    <location>
        <begin position="500"/>
        <end position="734"/>
    </location>
</feature>
<gene>
    <name evidence="12" type="ORF">BU26DRAFT_576899</name>
</gene>
<dbReference type="GO" id="GO:0005524">
    <property type="term" value="F:ATP binding"/>
    <property type="evidence" value="ECO:0007669"/>
    <property type="project" value="UniProtKB-KW"/>
</dbReference>
<dbReference type="CDD" id="cd18583">
    <property type="entry name" value="ABC_6TM_HMT1"/>
    <property type="match status" value="1"/>
</dbReference>
<evidence type="ECO:0000256" key="7">
    <source>
        <dbReference type="ARBA" id="ARBA00023136"/>
    </source>
</evidence>
<dbReference type="Gene3D" id="3.40.50.300">
    <property type="entry name" value="P-loop containing nucleotide triphosphate hydrolases"/>
    <property type="match status" value="1"/>
</dbReference>
<evidence type="ECO:0000256" key="6">
    <source>
        <dbReference type="ARBA" id="ARBA00022989"/>
    </source>
</evidence>
<dbReference type="GO" id="GO:0016887">
    <property type="term" value="F:ATP hydrolysis activity"/>
    <property type="evidence" value="ECO:0007669"/>
    <property type="project" value="InterPro"/>
</dbReference>
<keyword evidence="7 9" id="KW-0472">Membrane</keyword>
<name>A0A6A6I8G2_9PLEO</name>
<evidence type="ECO:0000256" key="9">
    <source>
        <dbReference type="SAM" id="Phobius"/>
    </source>
</evidence>
<proteinExistence type="inferred from homology"/>
<dbReference type="OrthoDB" id="6500128at2759"/>
<feature type="transmembrane region" description="Helical" evidence="9">
    <location>
        <begin position="181"/>
        <end position="200"/>
    </location>
</feature>
<dbReference type="GeneID" id="54587718"/>
<protein>
    <submittedName>
        <fullName evidence="12">Putative transport protein</fullName>
    </submittedName>
</protein>
<feature type="transmembrane region" description="Helical" evidence="9">
    <location>
        <begin position="59"/>
        <end position="78"/>
    </location>
</feature>
<keyword evidence="3 9" id="KW-0812">Transmembrane</keyword>
<evidence type="ECO:0000256" key="1">
    <source>
        <dbReference type="ARBA" id="ARBA00004141"/>
    </source>
</evidence>
<evidence type="ECO:0000256" key="8">
    <source>
        <dbReference type="ARBA" id="ARBA00024363"/>
    </source>
</evidence>
<evidence type="ECO:0000256" key="5">
    <source>
        <dbReference type="ARBA" id="ARBA00022840"/>
    </source>
</evidence>
<dbReference type="PANTHER" id="PTHR24221">
    <property type="entry name" value="ATP-BINDING CASSETTE SUB-FAMILY B"/>
    <property type="match status" value="1"/>
</dbReference>
<feature type="transmembrane region" description="Helical" evidence="9">
    <location>
        <begin position="157"/>
        <end position="175"/>
    </location>
</feature>
<feature type="transmembrane region" description="Helical" evidence="9">
    <location>
        <begin position="28"/>
        <end position="47"/>
    </location>
</feature>
<evidence type="ECO:0000256" key="3">
    <source>
        <dbReference type="ARBA" id="ARBA00022692"/>
    </source>
</evidence>
<feature type="domain" description="ABC transmembrane type-1" evidence="11">
    <location>
        <begin position="184"/>
        <end position="466"/>
    </location>
</feature>
<dbReference type="PROSITE" id="PS00211">
    <property type="entry name" value="ABC_TRANSPORTER_1"/>
    <property type="match status" value="1"/>
</dbReference>
<evidence type="ECO:0000256" key="4">
    <source>
        <dbReference type="ARBA" id="ARBA00022741"/>
    </source>
</evidence>
<keyword evidence="13" id="KW-1185">Reference proteome</keyword>
<feature type="transmembrane region" description="Helical" evidence="9">
    <location>
        <begin position="414"/>
        <end position="447"/>
    </location>
</feature>
<feature type="transmembrane region" description="Helical" evidence="9">
    <location>
        <begin position="322"/>
        <end position="342"/>
    </location>
</feature>
<dbReference type="Pfam" id="PF00664">
    <property type="entry name" value="ABC_membrane"/>
    <property type="match status" value="1"/>
</dbReference>